<dbReference type="Proteomes" id="UP001279734">
    <property type="component" value="Unassembled WGS sequence"/>
</dbReference>
<comment type="caution">
    <text evidence="1">The sequence shown here is derived from an EMBL/GenBank/DDBJ whole genome shotgun (WGS) entry which is preliminary data.</text>
</comment>
<name>A0AAD3SMR7_NEPGR</name>
<proteinExistence type="predicted"/>
<organism evidence="1 2">
    <name type="scientific">Nepenthes gracilis</name>
    <name type="common">Slender pitcher plant</name>
    <dbReference type="NCBI Taxonomy" id="150966"/>
    <lineage>
        <taxon>Eukaryota</taxon>
        <taxon>Viridiplantae</taxon>
        <taxon>Streptophyta</taxon>
        <taxon>Embryophyta</taxon>
        <taxon>Tracheophyta</taxon>
        <taxon>Spermatophyta</taxon>
        <taxon>Magnoliopsida</taxon>
        <taxon>eudicotyledons</taxon>
        <taxon>Gunneridae</taxon>
        <taxon>Pentapetalae</taxon>
        <taxon>Caryophyllales</taxon>
        <taxon>Nepenthaceae</taxon>
        <taxon>Nepenthes</taxon>
    </lineage>
</organism>
<evidence type="ECO:0000313" key="1">
    <source>
        <dbReference type="EMBL" id="GMH14628.1"/>
    </source>
</evidence>
<dbReference type="AlphaFoldDB" id="A0AAD3SMR7"/>
<keyword evidence="2" id="KW-1185">Reference proteome</keyword>
<accession>A0AAD3SMR7</accession>
<sequence length="125" mass="13071">MVIDHEHSNADPSDQMGQCCIEADEPLNSIPSLDFCLHHAPDLDANYQPKSLQDVSSVEALRRGIPADGTGSLGAGAAPLLQSPITDANRLEALGISNCPEEGVDLAKCSSVHNGLSFPQGGVPR</sequence>
<protein>
    <submittedName>
        <fullName evidence="1">Uncharacterized protein</fullName>
    </submittedName>
</protein>
<evidence type="ECO:0000313" key="2">
    <source>
        <dbReference type="Proteomes" id="UP001279734"/>
    </source>
</evidence>
<reference evidence="1" key="1">
    <citation type="submission" date="2023-05" db="EMBL/GenBank/DDBJ databases">
        <title>Nepenthes gracilis genome sequencing.</title>
        <authorList>
            <person name="Fukushima K."/>
        </authorList>
    </citation>
    <scope>NUCLEOTIDE SEQUENCE</scope>
    <source>
        <strain evidence="1">SING2019-196</strain>
    </source>
</reference>
<gene>
    <name evidence="1" type="ORF">Nepgr_016469</name>
</gene>
<dbReference type="EMBL" id="BSYO01000014">
    <property type="protein sequence ID" value="GMH14628.1"/>
    <property type="molecule type" value="Genomic_DNA"/>
</dbReference>